<accession>A0A6G4XCF2</accession>
<dbReference type="Proteomes" id="UP000481109">
    <property type="component" value="Unassembled WGS sequence"/>
</dbReference>
<evidence type="ECO:0000256" key="3">
    <source>
        <dbReference type="ARBA" id="ARBA00022475"/>
    </source>
</evidence>
<feature type="transmembrane region" description="Helical" evidence="7">
    <location>
        <begin position="55"/>
        <end position="77"/>
    </location>
</feature>
<keyword evidence="4 7" id="KW-0812">Transmembrane</keyword>
<dbReference type="InterPro" id="IPR032816">
    <property type="entry name" value="VTT_dom"/>
</dbReference>
<evidence type="ECO:0000256" key="5">
    <source>
        <dbReference type="ARBA" id="ARBA00022989"/>
    </source>
</evidence>
<evidence type="ECO:0000256" key="7">
    <source>
        <dbReference type="RuleBase" id="RU367016"/>
    </source>
</evidence>
<comment type="caution">
    <text evidence="10">The sequence shown here is derived from an EMBL/GenBank/DDBJ whole genome shotgun (WGS) entry which is preliminary data.</text>
</comment>
<evidence type="ECO:0000256" key="2">
    <source>
        <dbReference type="ARBA" id="ARBA00010792"/>
    </source>
</evidence>
<evidence type="ECO:0000259" key="9">
    <source>
        <dbReference type="Pfam" id="PF09335"/>
    </source>
</evidence>
<keyword evidence="6 7" id="KW-0472">Membrane</keyword>
<evidence type="ECO:0000313" key="10">
    <source>
        <dbReference type="EMBL" id="NGO74540.1"/>
    </source>
</evidence>
<protein>
    <submittedName>
        <fullName evidence="10">DedA family protein</fullName>
    </submittedName>
</protein>
<feature type="transmembrane region" description="Helical" evidence="7">
    <location>
        <begin position="141"/>
        <end position="167"/>
    </location>
</feature>
<dbReference type="PANTHER" id="PTHR30353">
    <property type="entry name" value="INNER MEMBRANE PROTEIN DEDA-RELATED"/>
    <property type="match status" value="1"/>
</dbReference>
<comment type="similarity">
    <text evidence="2 7">Belongs to the DedA family.</text>
</comment>
<dbReference type="RefSeq" id="WP_165330060.1">
    <property type="nucleotide sequence ID" value="NZ_JAAKZW010000004.1"/>
</dbReference>
<organism evidence="10 11">
    <name type="scientific">Streptomyces mesophilus</name>
    <dbReference type="NCBI Taxonomy" id="1775132"/>
    <lineage>
        <taxon>Bacteria</taxon>
        <taxon>Bacillati</taxon>
        <taxon>Actinomycetota</taxon>
        <taxon>Actinomycetes</taxon>
        <taxon>Kitasatosporales</taxon>
        <taxon>Streptomycetaceae</taxon>
        <taxon>Streptomyces</taxon>
    </lineage>
</organism>
<comment type="subcellular location">
    <subcellularLocation>
        <location evidence="1 7">Cell membrane</location>
        <topology evidence="1 7">Multi-pass membrane protein</topology>
    </subcellularLocation>
</comment>
<evidence type="ECO:0000256" key="6">
    <source>
        <dbReference type="ARBA" id="ARBA00023136"/>
    </source>
</evidence>
<keyword evidence="5 7" id="KW-1133">Transmembrane helix</keyword>
<keyword evidence="11" id="KW-1185">Reference proteome</keyword>
<gene>
    <name evidence="10" type="ORF">G6045_02405</name>
</gene>
<feature type="domain" description="VTT" evidence="9">
    <location>
        <begin position="36"/>
        <end position="160"/>
    </location>
</feature>
<evidence type="ECO:0000256" key="8">
    <source>
        <dbReference type="SAM" id="MobiDB-lite"/>
    </source>
</evidence>
<sequence length="242" mass="25456">MLDRYVQTLQHLLDSPWIWLAIFLTASLDALLPFMPSETTVVTAAVLIGPDPGRLTLLTVLAATGALAGDVGGHILGRRAGPRLIPRLLRGERGRRRYAWACSAVGRHGPLLIVAGRYVPGGRVAVGLTTGALRYPLRRFVAYDALGAALWAVFAVCMGALGGAAFADRPLHGLMLSFALVTAVTVALECVRRSRSRKEARDEGGPALPVQPNGAGTKAHGPCHGTDSSAPGSPGMSTHVRM</sequence>
<feature type="region of interest" description="Disordered" evidence="8">
    <location>
        <begin position="195"/>
        <end position="242"/>
    </location>
</feature>
<keyword evidence="3 7" id="KW-1003">Cell membrane</keyword>
<dbReference type="Pfam" id="PF09335">
    <property type="entry name" value="VTT_dom"/>
    <property type="match status" value="1"/>
</dbReference>
<dbReference type="InterPro" id="IPR032818">
    <property type="entry name" value="DedA-like"/>
</dbReference>
<feature type="transmembrane region" description="Helical" evidence="7">
    <location>
        <begin position="12"/>
        <end position="35"/>
    </location>
</feature>
<evidence type="ECO:0000256" key="4">
    <source>
        <dbReference type="ARBA" id="ARBA00022692"/>
    </source>
</evidence>
<proteinExistence type="inferred from homology"/>
<dbReference type="PANTHER" id="PTHR30353:SF0">
    <property type="entry name" value="TRANSMEMBRANE PROTEIN"/>
    <property type="match status" value="1"/>
</dbReference>
<evidence type="ECO:0000256" key="1">
    <source>
        <dbReference type="ARBA" id="ARBA00004651"/>
    </source>
</evidence>
<dbReference type="AlphaFoldDB" id="A0A6G4XCF2"/>
<feature type="transmembrane region" description="Helical" evidence="7">
    <location>
        <begin position="173"/>
        <end position="191"/>
    </location>
</feature>
<dbReference type="EMBL" id="JAAKZW010000004">
    <property type="protein sequence ID" value="NGO74540.1"/>
    <property type="molecule type" value="Genomic_DNA"/>
</dbReference>
<name>A0A6G4XCF2_9ACTN</name>
<reference evidence="10 11" key="1">
    <citation type="submission" date="2020-02" db="EMBL/GenBank/DDBJ databases">
        <title>Whole-genome analyses of novel actinobacteria.</title>
        <authorList>
            <person name="Sahin N."/>
            <person name="Tokatli A."/>
        </authorList>
    </citation>
    <scope>NUCLEOTIDE SEQUENCE [LARGE SCALE GENOMIC DNA]</scope>
    <source>
        <strain evidence="10 11">YC504</strain>
    </source>
</reference>
<dbReference type="GO" id="GO:0005886">
    <property type="term" value="C:plasma membrane"/>
    <property type="evidence" value="ECO:0007669"/>
    <property type="project" value="UniProtKB-SubCell"/>
</dbReference>
<evidence type="ECO:0000313" key="11">
    <source>
        <dbReference type="Proteomes" id="UP000481109"/>
    </source>
</evidence>